<dbReference type="SUPFAM" id="SSF57701">
    <property type="entry name" value="Zn2/Cys6 DNA-binding domain"/>
    <property type="match status" value="1"/>
</dbReference>
<protein>
    <submittedName>
        <fullName evidence="3">KLTH0A03498p</fullName>
    </submittedName>
</protein>
<dbReference type="InterPro" id="IPR001138">
    <property type="entry name" value="Zn2Cys6_DnaBD"/>
</dbReference>
<feature type="region of interest" description="Disordered" evidence="1">
    <location>
        <begin position="99"/>
        <end position="123"/>
    </location>
</feature>
<evidence type="ECO:0000313" key="4">
    <source>
        <dbReference type="Proteomes" id="UP000002036"/>
    </source>
</evidence>
<dbReference type="RefSeq" id="XP_002551610.1">
    <property type="nucleotide sequence ID" value="XM_002551564.1"/>
</dbReference>
<evidence type="ECO:0000256" key="1">
    <source>
        <dbReference type="SAM" id="MobiDB-lite"/>
    </source>
</evidence>
<dbReference type="Pfam" id="PF00172">
    <property type="entry name" value="Zn_clus"/>
    <property type="match status" value="1"/>
</dbReference>
<dbReference type="Proteomes" id="UP000002036">
    <property type="component" value="Chromosome A"/>
</dbReference>
<dbReference type="KEGG" id="lth:KLTH0A03498g"/>
<dbReference type="InterPro" id="IPR036864">
    <property type="entry name" value="Zn2-C6_fun-type_DNA-bd_sf"/>
</dbReference>
<dbReference type="GO" id="GO:0000981">
    <property type="term" value="F:DNA-binding transcription factor activity, RNA polymerase II-specific"/>
    <property type="evidence" value="ECO:0007669"/>
    <property type="project" value="InterPro"/>
</dbReference>
<dbReference type="GO" id="GO:0008270">
    <property type="term" value="F:zinc ion binding"/>
    <property type="evidence" value="ECO:0007669"/>
    <property type="project" value="InterPro"/>
</dbReference>
<dbReference type="OrthoDB" id="10261408at2759"/>
<dbReference type="FunCoup" id="C5DBL1">
    <property type="interactions" value="1537"/>
</dbReference>
<organism evidence="3 4">
    <name type="scientific">Lachancea thermotolerans (strain ATCC 56472 / CBS 6340 / NRRL Y-8284)</name>
    <name type="common">Yeast</name>
    <name type="synonym">Kluyveromyces thermotolerans</name>
    <dbReference type="NCBI Taxonomy" id="559295"/>
    <lineage>
        <taxon>Eukaryota</taxon>
        <taxon>Fungi</taxon>
        <taxon>Dikarya</taxon>
        <taxon>Ascomycota</taxon>
        <taxon>Saccharomycotina</taxon>
        <taxon>Saccharomycetes</taxon>
        <taxon>Saccharomycetales</taxon>
        <taxon>Saccharomycetaceae</taxon>
        <taxon>Lachancea</taxon>
    </lineage>
</organism>
<sequence length="739" mass="84134">MARDIGAASIIDNDAAVRRRRRKIIKSCTFCRQRKLKCDHKRPKCGSCLARKLPECIYLDTLNLQLTSTDLYSNKPNVALLRRIQELELELDKTYMDDASEGSEKGLSSEAGSRTSTSGISDTVLSGEPCRNEVLNFNALRVKNGRFVYYGPTSIRATISASGERFVAEYSKFWDRVKSDLADWKTAHGRFPTMEHNIITAPQTSNVLESIIPDLPCYEVVGLRINEFFDDPLHDYFRFLDKQKVLADFARCFVPGYAATPEIDGVPKQQVIMIVAPENKNFYTIGVILMILCLNHYKTGIPVSIERFIVTLEGFTMASSMFVERAQLLLLVYVFRVYNGMGGNGSSNLVSLVSLLTSAALRLGLHKDIDMMYGGQEHLVGSLYSLKNLWYWTLFADLCVAFDMGVLMSVTSAHFDDSTLPTSERGRIPLLRNFLFLGRKCMQSLLNPNTAPDLHLKAGELISFVESQFRPIRFYTNIALISQVDLFEVIILSPALAMITNFFDLMRIIDSQRDTHKEMTVYLKNKFVKCMLVATSLMVNTIIQCYKLDKERLSAAKFIQLKHLTPWLNLCVLLLNSFPIRVLTEMYALMLYKISLFEKGQRITVDKGQFSNFPSLDDLSVPRNSYLHFKDSFEAFCSTFDELWTPENTGMIQILMNSHYFVIMMALERVNRKVFQLALQSRTEVEKVHNWPKLIQNNVSDDVIKMLADEVWNNYSTGLSGLTEMPASDFLANLEMPDR</sequence>
<dbReference type="InParanoid" id="C5DBL1"/>
<dbReference type="HOGENOM" id="CLU_010594_0_0_1"/>
<dbReference type="STRING" id="559295.C5DBL1"/>
<dbReference type="eggNOG" id="ENOG502SJDI">
    <property type="taxonomic scope" value="Eukaryota"/>
</dbReference>
<dbReference type="AlphaFoldDB" id="C5DBL1"/>
<dbReference type="PANTHER" id="PTHR31405:SF8">
    <property type="entry name" value="TRANSCRIPTION FACTOR PDR8-RELATED"/>
    <property type="match status" value="1"/>
</dbReference>
<dbReference type="InterPro" id="IPR052693">
    <property type="entry name" value="Yeast_MDR_Regulatory"/>
</dbReference>
<dbReference type="PROSITE" id="PS50048">
    <property type="entry name" value="ZN2_CY6_FUNGAL_2"/>
    <property type="match status" value="1"/>
</dbReference>
<dbReference type="GeneID" id="8290410"/>
<proteinExistence type="predicted"/>
<dbReference type="PROSITE" id="PS00463">
    <property type="entry name" value="ZN2_CY6_FUNGAL_1"/>
    <property type="match status" value="1"/>
</dbReference>
<dbReference type="CDD" id="cd00067">
    <property type="entry name" value="GAL4"/>
    <property type="match status" value="1"/>
</dbReference>
<evidence type="ECO:0000259" key="2">
    <source>
        <dbReference type="PROSITE" id="PS50048"/>
    </source>
</evidence>
<keyword evidence="4" id="KW-1185">Reference proteome</keyword>
<dbReference type="EMBL" id="CU928165">
    <property type="protein sequence ID" value="CAR21168.1"/>
    <property type="molecule type" value="Genomic_DNA"/>
</dbReference>
<evidence type="ECO:0000313" key="3">
    <source>
        <dbReference type="EMBL" id="CAR21168.1"/>
    </source>
</evidence>
<dbReference type="SMART" id="SM00066">
    <property type="entry name" value="GAL4"/>
    <property type="match status" value="1"/>
</dbReference>
<dbReference type="PANTHER" id="PTHR31405">
    <property type="entry name" value="TRANSCRIPTION FACTOR PDR8-RELATED"/>
    <property type="match status" value="1"/>
</dbReference>
<gene>
    <name evidence="3" type="ordered locus">KLTH0A03498g</name>
</gene>
<dbReference type="Gene3D" id="4.10.240.10">
    <property type="entry name" value="Zn(2)-C6 fungal-type DNA-binding domain"/>
    <property type="match status" value="1"/>
</dbReference>
<feature type="domain" description="Zn(2)-C6 fungal-type" evidence="2">
    <location>
        <begin position="27"/>
        <end position="58"/>
    </location>
</feature>
<accession>C5DBL1</accession>
<dbReference type="OMA" id="GPTCWRT"/>
<name>C5DBL1_LACTC</name>
<feature type="compositionally biased region" description="Polar residues" evidence="1">
    <location>
        <begin position="110"/>
        <end position="123"/>
    </location>
</feature>
<reference evidence="3 4" key="1">
    <citation type="journal article" date="2009" name="Genome Res.">
        <title>Comparative genomics of protoploid Saccharomycetaceae.</title>
        <authorList>
            <consortium name="The Genolevures Consortium"/>
            <person name="Souciet J.-L."/>
            <person name="Dujon B."/>
            <person name="Gaillardin C."/>
            <person name="Johnston M."/>
            <person name="Baret P.V."/>
            <person name="Cliften P."/>
            <person name="Sherman D.J."/>
            <person name="Weissenbach J."/>
            <person name="Westhof E."/>
            <person name="Wincker P."/>
            <person name="Jubin C."/>
            <person name="Poulain J."/>
            <person name="Barbe V."/>
            <person name="Segurens B."/>
            <person name="Artiguenave F."/>
            <person name="Anthouard V."/>
            <person name="Vacherie B."/>
            <person name="Val M.-E."/>
            <person name="Fulton R.S."/>
            <person name="Minx P."/>
            <person name="Wilson R."/>
            <person name="Durrens P."/>
            <person name="Jean G."/>
            <person name="Marck C."/>
            <person name="Martin T."/>
            <person name="Nikolski M."/>
            <person name="Rolland T."/>
            <person name="Seret M.-L."/>
            <person name="Casaregola S."/>
            <person name="Despons L."/>
            <person name="Fairhead C."/>
            <person name="Fischer G."/>
            <person name="Lafontaine I."/>
            <person name="Leh V."/>
            <person name="Lemaire M."/>
            <person name="de Montigny J."/>
            <person name="Neuveglise C."/>
            <person name="Thierry A."/>
            <person name="Blanc-Lenfle I."/>
            <person name="Bleykasten C."/>
            <person name="Diffels J."/>
            <person name="Fritsch E."/>
            <person name="Frangeul L."/>
            <person name="Goeffon A."/>
            <person name="Jauniaux N."/>
            <person name="Kachouri-Lafond R."/>
            <person name="Payen C."/>
            <person name="Potier S."/>
            <person name="Pribylova L."/>
            <person name="Ozanne C."/>
            <person name="Richard G.-F."/>
            <person name="Sacerdot C."/>
            <person name="Straub M.-L."/>
            <person name="Talla E."/>
        </authorList>
    </citation>
    <scope>NUCLEOTIDE SEQUENCE [LARGE SCALE GENOMIC DNA]</scope>
    <source>
        <strain evidence="4">ATCC 56472 / CBS 6340 / NRRL Y-8284</strain>
    </source>
</reference>